<dbReference type="RefSeq" id="WP_017840932.1">
    <property type="nucleotide sequence ID" value="NZ_CP035467.1"/>
</dbReference>
<proteinExistence type="inferred from homology"/>
<feature type="active site" evidence="12">
    <location>
        <position position="264"/>
    </location>
</feature>
<name>A0A4P9UJR2_METBY</name>
<evidence type="ECO:0000256" key="11">
    <source>
        <dbReference type="PIRNR" id="PIRNR006431"/>
    </source>
</evidence>
<dbReference type="STRING" id="675511.GCA_000341735_02418"/>
<feature type="active site" description="Nucleophile" evidence="12">
    <location>
        <position position="109"/>
    </location>
</feature>
<accession>A0A4P9UJR2</accession>
<evidence type="ECO:0000259" key="14">
    <source>
        <dbReference type="Pfam" id="PF00561"/>
    </source>
</evidence>
<dbReference type="PRINTS" id="PR00793">
    <property type="entry name" value="PROAMNOPTASE"/>
</dbReference>
<keyword evidence="8 11" id="KW-0645">Protease</keyword>
<dbReference type="AlphaFoldDB" id="A0A4P9UJR2"/>
<dbReference type="InterPro" id="IPR000073">
    <property type="entry name" value="AB_hydrolase_1"/>
</dbReference>
<feature type="domain" description="AB hydrolase-1" evidence="14">
    <location>
        <begin position="35"/>
        <end position="295"/>
    </location>
</feature>
<dbReference type="GO" id="GO:0004177">
    <property type="term" value="F:aminopeptidase activity"/>
    <property type="evidence" value="ECO:0007669"/>
    <property type="project" value="UniProtKB-UniRule"/>
</dbReference>
<dbReference type="GO" id="GO:0006508">
    <property type="term" value="P:proteolysis"/>
    <property type="evidence" value="ECO:0007669"/>
    <property type="project" value="UniProtKB-KW"/>
</dbReference>
<evidence type="ECO:0000256" key="10">
    <source>
        <dbReference type="ARBA" id="ARBA00029605"/>
    </source>
</evidence>
<evidence type="ECO:0000256" key="12">
    <source>
        <dbReference type="PIRSR" id="PIRSR006431-1"/>
    </source>
</evidence>
<dbReference type="GO" id="GO:0005737">
    <property type="term" value="C:cytoplasm"/>
    <property type="evidence" value="ECO:0007669"/>
    <property type="project" value="UniProtKB-SubCell"/>
</dbReference>
<dbReference type="PIRSF" id="PIRSF006431">
    <property type="entry name" value="Pept_S33"/>
    <property type="match status" value="1"/>
</dbReference>
<dbReference type="NCBIfam" id="TIGR01249">
    <property type="entry name" value="pro_imino_pep_1"/>
    <property type="match status" value="1"/>
</dbReference>
<keyword evidence="9 11" id="KW-0378">Hydrolase</keyword>
<reference evidence="16" key="1">
    <citation type="journal article" date="2019" name="J. Bacteriol.">
        <title>A Mutagenic Screen Identifies a TonB-Dependent Receptor Required for the Lanthanide Metal Switch in the Type I Methanotroph 'Methylotuvimicrobium buryatense' 5GB1C.</title>
        <authorList>
            <person name="Groom J.D."/>
            <person name="Ford S.M."/>
            <person name="Pesesky M.W."/>
            <person name="Lidstrom M.E."/>
        </authorList>
    </citation>
    <scope>NUCLEOTIDE SEQUENCE [LARGE SCALE GENOMIC DNA]</scope>
    <source>
        <strain evidence="16">5GB1C</strain>
    </source>
</reference>
<dbReference type="InterPro" id="IPR029058">
    <property type="entry name" value="AB_hydrolase_fold"/>
</dbReference>
<evidence type="ECO:0000256" key="9">
    <source>
        <dbReference type="ARBA" id="ARBA00022801"/>
    </source>
</evidence>
<keyword evidence="7 11" id="KW-0963">Cytoplasm</keyword>
<sequence>MKTLYPEISPFDTFFLNAGKHSVYVEQCGNPDGLPVVFLHGGPCSGIKPDHRRFFDPERYRIILFDQRGCGQSLPFGELEGNDTAGLIDDMERIRIQLGIEQWLVFGGSWGGALALLYAQQHTERVLGLLIRGVFLARQKDLDWFIKNGAGRIYPEQWSRLADCISAEFEQDPVQGLCDALWGEDELARLRAAKEWTAWGGQVALGSDFKPVPHEKHATHKMLEQVRMELHYARNAYFIEENQILDNCACLKAIPTIIIHGRNDLVCPIEAGWRLHKAMPHAEFIVLPNAGHIAQGKDMIDALVSATDKMADKLPWNQ</sequence>
<evidence type="ECO:0000256" key="2">
    <source>
        <dbReference type="ARBA" id="ARBA00004496"/>
    </source>
</evidence>
<evidence type="ECO:0000256" key="4">
    <source>
        <dbReference type="ARBA" id="ARBA00012568"/>
    </source>
</evidence>
<dbReference type="PANTHER" id="PTHR43722:SF1">
    <property type="entry name" value="PROLINE IMINOPEPTIDASE"/>
    <property type="match status" value="1"/>
</dbReference>
<dbReference type="Proteomes" id="UP000305881">
    <property type="component" value="Chromosome"/>
</dbReference>
<organism evidence="15 16">
    <name type="scientific">Methylotuvimicrobium buryatense</name>
    <name type="common">Methylomicrobium buryatense</name>
    <dbReference type="NCBI Taxonomy" id="95641"/>
    <lineage>
        <taxon>Bacteria</taxon>
        <taxon>Pseudomonadati</taxon>
        <taxon>Pseudomonadota</taxon>
        <taxon>Gammaproteobacteria</taxon>
        <taxon>Methylococcales</taxon>
        <taxon>Methylococcaceae</taxon>
        <taxon>Methylotuvimicrobium</taxon>
    </lineage>
</organism>
<evidence type="ECO:0000256" key="13">
    <source>
        <dbReference type="RuleBase" id="RU003421"/>
    </source>
</evidence>
<evidence type="ECO:0000256" key="3">
    <source>
        <dbReference type="ARBA" id="ARBA00010088"/>
    </source>
</evidence>
<dbReference type="SUPFAM" id="SSF53474">
    <property type="entry name" value="alpha/beta-Hydrolases"/>
    <property type="match status" value="1"/>
</dbReference>
<evidence type="ECO:0000313" key="15">
    <source>
        <dbReference type="EMBL" id="QCW81318.1"/>
    </source>
</evidence>
<keyword evidence="6 11" id="KW-0031">Aminopeptidase</keyword>
<feature type="active site" description="Proton donor" evidence="12">
    <location>
        <position position="292"/>
    </location>
</feature>
<dbReference type="InterPro" id="IPR002410">
    <property type="entry name" value="Peptidase_S33"/>
</dbReference>
<evidence type="ECO:0000256" key="8">
    <source>
        <dbReference type="ARBA" id="ARBA00022670"/>
    </source>
</evidence>
<dbReference type="EMBL" id="CP035467">
    <property type="protein sequence ID" value="QCW81318.1"/>
    <property type="molecule type" value="Genomic_DNA"/>
</dbReference>
<dbReference type="PANTHER" id="PTHR43722">
    <property type="entry name" value="PROLINE IMINOPEPTIDASE"/>
    <property type="match status" value="1"/>
</dbReference>
<comment type="subcellular location">
    <subcellularLocation>
        <location evidence="2 11">Cytoplasm</location>
    </subcellularLocation>
</comment>
<evidence type="ECO:0000256" key="7">
    <source>
        <dbReference type="ARBA" id="ARBA00022490"/>
    </source>
</evidence>
<comment type="similarity">
    <text evidence="3 11 13">Belongs to the peptidase S33 family.</text>
</comment>
<dbReference type="Pfam" id="PF00561">
    <property type="entry name" value="Abhydrolase_1"/>
    <property type="match status" value="1"/>
</dbReference>
<protein>
    <recommendedName>
        <fullName evidence="5 11">Proline iminopeptidase</fullName>
        <shortName evidence="11">PIP</shortName>
        <ecNumber evidence="4 11">3.4.11.5</ecNumber>
    </recommendedName>
    <alternativeName>
        <fullName evidence="10 11">Prolyl aminopeptidase</fullName>
    </alternativeName>
</protein>
<keyword evidence="16" id="KW-1185">Reference proteome</keyword>
<dbReference type="EC" id="3.4.11.5" evidence="4 11"/>
<comment type="catalytic activity">
    <reaction evidence="1 11 13">
        <text>Release of N-terminal proline from a peptide.</text>
        <dbReference type="EC" id="3.4.11.5"/>
    </reaction>
</comment>
<dbReference type="Gene3D" id="3.40.50.1820">
    <property type="entry name" value="alpha/beta hydrolase"/>
    <property type="match status" value="1"/>
</dbReference>
<dbReference type="InterPro" id="IPR005944">
    <property type="entry name" value="Pro_iminopeptidase"/>
</dbReference>
<gene>
    <name evidence="15" type="primary">pip</name>
    <name evidence="15" type="ORF">EQU24_02935</name>
</gene>
<evidence type="ECO:0000256" key="5">
    <source>
        <dbReference type="ARBA" id="ARBA00021843"/>
    </source>
</evidence>
<evidence type="ECO:0000313" key="16">
    <source>
        <dbReference type="Proteomes" id="UP000305881"/>
    </source>
</evidence>
<dbReference type="OrthoDB" id="9796770at2"/>
<dbReference type="PRINTS" id="PR00111">
    <property type="entry name" value="ABHYDROLASE"/>
</dbReference>
<evidence type="ECO:0000256" key="6">
    <source>
        <dbReference type="ARBA" id="ARBA00022438"/>
    </source>
</evidence>
<evidence type="ECO:0000256" key="1">
    <source>
        <dbReference type="ARBA" id="ARBA00001585"/>
    </source>
</evidence>
<dbReference type="KEGG" id="mbur:EQU24_02935"/>